<dbReference type="HOGENOM" id="CLU_004392_0_0_1"/>
<feature type="compositionally biased region" description="Polar residues" evidence="1">
    <location>
        <begin position="237"/>
        <end position="246"/>
    </location>
</feature>
<feature type="region of interest" description="Disordered" evidence="1">
    <location>
        <begin position="498"/>
        <end position="618"/>
    </location>
</feature>
<feature type="compositionally biased region" description="Low complexity" evidence="1">
    <location>
        <begin position="751"/>
        <end position="777"/>
    </location>
</feature>
<feature type="region of interest" description="Disordered" evidence="1">
    <location>
        <begin position="409"/>
        <end position="456"/>
    </location>
</feature>
<feature type="region of interest" description="Disordered" evidence="1">
    <location>
        <begin position="154"/>
        <end position="178"/>
    </location>
</feature>
<evidence type="ECO:0000313" key="3">
    <source>
        <dbReference type="Proteomes" id="UP000030678"/>
    </source>
</evidence>
<reference evidence="2 3" key="1">
    <citation type="submission" date="2013-03" db="EMBL/GenBank/DDBJ databases">
        <title>The Genome Sequence of Cladophialophora carrionii CBS 160.54.</title>
        <authorList>
            <consortium name="The Broad Institute Genomics Platform"/>
            <person name="Cuomo C."/>
            <person name="de Hoog S."/>
            <person name="Gorbushina A."/>
            <person name="Walker B."/>
            <person name="Young S.K."/>
            <person name="Zeng Q."/>
            <person name="Gargeya S."/>
            <person name="Fitzgerald M."/>
            <person name="Haas B."/>
            <person name="Abouelleil A."/>
            <person name="Allen A.W."/>
            <person name="Alvarado L."/>
            <person name="Arachchi H.M."/>
            <person name="Berlin A.M."/>
            <person name="Chapman S.B."/>
            <person name="Gainer-Dewar J."/>
            <person name="Goldberg J."/>
            <person name="Griggs A."/>
            <person name="Gujja S."/>
            <person name="Hansen M."/>
            <person name="Howarth C."/>
            <person name="Imamovic A."/>
            <person name="Ireland A."/>
            <person name="Larimer J."/>
            <person name="McCowan C."/>
            <person name="Murphy C."/>
            <person name="Pearson M."/>
            <person name="Poon T.W."/>
            <person name="Priest M."/>
            <person name="Roberts A."/>
            <person name="Saif S."/>
            <person name="Shea T."/>
            <person name="Sisk P."/>
            <person name="Sykes S."/>
            <person name="Wortman J."/>
            <person name="Nusbaum C."/>
            <person name="Birren B."/>
        </authorList>
    </citation>
    <scope>NUCLEOTIDE SEQUENCE [LARGE SCALE GENOMIC DNA]</scope>
    <source>
        <strain evidence="2 3">CBS 160.54</strain>
    </source>
</reference>
<sequence length="1185" mass="127939">MSLNGLDGAAVAEALQAAQADAGGWFLLKYVNRDTVELLSKGTGGVPEVRALIQNYGEKSPLYGLVQYRRKKVVLKYVPDGTSRLLQVRLTVQFQSVLETFTPHDTVFSFAAASELTESALGLSTMLLPSAVSLTSSSSSLRRRRLNEISEDAEDVTILAEEDNEEEDEKEKPQGQNRLALDFLTPQPDETPLQQTPITTTAFGRRELDELPASAVLAKALLAKRKEEAAAAASALTGTPSSNADSSQEKNLHPPRKDSLLASPKLSASPLPSPLPSIITDKSLPATPEPTPPSTSEGAPPAAPDFDTTSNILLGATASTAADSSSQTTPRPHTRHLSAAESDSISLWSSNVTSYATAKPKKKKLGPRPHVEPTGRPKTSGTTDSSTGIRPVANLPTSIRVNNKSLVSLGLRPGSQQSTRSVPGRFATSSHSTTGAPPLPSPSFLQAPYSPGDSRSAVIRPASVTGDAFTATPEKVRLMKALQLRKRNMLLAQRASALSSTPSDVHGQNASESSLSANTSSSRLSSIPSQEQLSNLDEESKLTQSSYTTSPTIMTNISEEPSTKASSVSEHDDTPHTRRSLSSATSSSLTPKASAEDEKTSAESTESACIRPSSSSTTSIAAIETEDDPHADVKVALAYLEAVPDKEPDTCVVEIRPQPSLEAQRSPPAVTSSAQRSSPRKSRRLEPPEPLKLLRNSNASTSDLSEDDSLIDEIHTATVHEAKPISVARSPVTPIMSKGSSDRLREVVNKPPTTSHSTTRRSAATTPERGRSASGSVRSVSTALPQWPPLPAEPISAPLTKKATLGTGISKRIKALEVLRTKDASPPRQTIRETSAGTSAFSAFMKRSSFLSNQQQTPNASTDNSPPKALPTTGPQYDPHSSAAGRELRRPSVDTHRSSQKGETISVTARIVRDQNSKHPPLAPSSNYHAPLNLYKSPLIVEHEKHDQASDQSLAANQPRVKSPTKSDRGRFSFSSHRSNSHTNLPRSDSNQSKISKSSNYKRHGPMSTSDTASIGDDKTRTSMTSRLMKRMSNLTSSRNKNHSPAKAESHQSQPSQDYQELTRENSIADSLLHVVDIGDVNVQFPESFLWKRRFMRIDDQGYLIFSQPATESNMKSASRKYHLGDFKRPTLPDYEREEMAWSVILDLKDGRCIQCACESKQFQQQVLQMLVDAHSAYLQLYGAR</sequence>
<feature type="region of interest" description="Disordered" evidence="1">
    <location>
        <begin position="1034"/>
        <end position="1062"/>
    </location>
</feature>
<proteinExistence type="predicted"/>
<evidence type="ECO:0000256" key="1">
    <source>
        <dbReference type="SAM" id="MobiDB-lite"/>
    </source>
</evidence>
<feature type="compositionally biased region" description="Low complexity" evidence="1">
    <location>
        <begin position="260"/>
        <end position="270"/>
    </location>
</feature>
<accession>V9D2W1</accession>
<dbReference type="EMBL" id="KB822707">
    <property type="protein sequence ID" value="ETI21259.1"/>
    <property type="molecule type" value="Genomic_DNA"/>
</dbReference>
<feature type="compositionally biased region" description="Low complexity" evidence="1">
    <location>
        <begin position="509"/>
        <end position="526"/>
    </location>
</feature>
<feature type="compositionally biased region" description="Low complexity" evidence="1">
    <location>
        <begin position="580"/>
        <end position="593"/>
    </location>
</feature>
<dbReference type="Gene3D" id="3.40.20.10">
    <property type="entry name" value="Severin"/>
    <property type="match status" value="1"/>
</dbReference>
<dbReference type="Proteomes" id="UP000030678">
    <property type="component" value="Unassembled WGS sequence"/>
</dbReference>
<dbReference type="SUPFAM" id="SSF55753">
    <property type="entry name" value="Actin depolymerizing proteins"/>
    <property type="match status" value="1"/>
</dbReference>
<feature type="compositionally biased region" description="Basic and acidic residues" evidence="1">
    <location>
        <begin position="886"/>
        <end position="897"/>
    </location>
</feature>
<feature type="compositionally biased region" description="Polar residues" evidence="1">
    <location>
        <begin position="414"/>
        <end position="435"/>
    </location>
</feature>
<gene>
    <name evidence="2" type="ORF">G647_07604</name>
</gene>
<feature type="compositionally biased region" description="Low complexity" evidence="1">
    <location>
        <begin position="316"/>
        <end position="329"/>
    </location>
</feature>
<organism evidence="2 3">
    <name type="scientific">Cladophialophora carrionii CBS 160.54</name>
    <dbReference type="NCBI Taxonomy" id="1279043"/>
    <lineage>
        <taxon>Eukaryota</taxon>
        <taxon>Fungi</taxon>
        <taxon>Dikarya</taxon>
        <taxon>Ascomycota</taxon>
        <taxon>Pezizomycotina</taxon>
        <taxon>Eurotiomycetes</taxon>
        <taxon>Chaetothyriomycetidae</taxon>
        <taxon>Chaetothyriales</taxon>
        <taxon>Herpotrichiellaceae</taxon>
        <taxon>Cladophialophora</taxon>
    </lineage>
</organism>
<name>V9D2W1_9EURO</name>
<feature type="compositionally biased region" description="Polar residues" evidence="1">
    <location>
        <begin position="542"/>
        <end position="568"/>
    </location>
</feature>
<feature type="compositionally biased region" description="Polar residues" evidence="1">
    <location>
        <begin position="498"/>
        <end position="508"/>
    </location>
</feature>
<feature type="region of interest" description="Disordered" evidence="1">
    <location>
        <begin position="945"/>
        <end position="1021"/>
    </location>
</feature>
<dbReference type="VEuPathDB" id="FungiDB:G647_07604"/>
<dbReference type="InterPro" id="IPR029006">
    <property type="entry name" value="ADF-H/Gelsolin-like_dom_sf"/>
</dbReference>
<feature type="compositionally biased region" description="Polar residues" evidence="1">
    <location>
        <begin position="851"/>
        <end position="865"/>
    </location>
</feature>
<feature type="compositionally biased region" description="Low complexity" evidence="1">
    <location>
        <begin position="972"/>
        <end position="999"/>
    </location>
</feature>
<dbReference type="GeneID" id="19986097"/>
<feature type="region of interest" description="Disordered" evidence="1">
    <location>
        <begin position="357"/>
        <end position="397"/>
    </location>
</feature>
<evidence type="ECO:0008006" key="4">
    <source>
        <dbReference type="Google" id="ProtNLM"/>
    </source>
</evidence>
<feature type="compositionally biased region" description="Acidic residues" evidence="1">
    <location>
        <begin position="154"/>
        <end position="169"/>
    </location>
</feature>
<feature type="region of interest" description="Disordered" evidence="1">
    <location>
        <begin position="233"/>
        <end position="344"/>
    </location>
</feature>
<feature type="compositionally biased region" description="Low complexity" evidence="1">
    <location>
        <begin position="691"/>
        <end position="703"/>
    </location>
</feature>
<feature type="compositionally biased region" description="Polar residues" evidence="1">
    <location>
        <begin position="377"/>
        <end position="388"/>
    </location>
</feature>
<protein>
    <recommendedName>
        <fullName evidence="4">ADF-H domain-containing protein</fullName>
    </recommendedName>
</protein>
<feature type="region of interest" description="Disordered" evidence="1">
    <location>
        <begin position="820"/>
        <end position="839"/>
    </location>
</feature>
<dbReference type="AlphaFoldDB" id="V9D2W1"/>
<feature type="region of interest" description="Disordered" evidence="1">
    <location>
        <begin position="731"/>
        <end position="777"/>
    </location>
</feature>
<feature type="compositionally biased region" description="Polar residues" evidence="1">
    <location>
        <begin position="1051"/>
        <end position="1062"/>
    </location>
</feature>
<dbReference type="RefSeq" id="XP_008730140.1">
    <property type="nucleotide sequence ID" value="XM_008731918.1"/>
</dbReference>
<feature type="region of interest" description="Disordered" evidence="1">
    <location>
        <begin position="657"/>
        <end position="707"/>
    </location>
</feature>
<dbReference type="OrthoDB" id="74412at2759"/>
<feature type="region of interest" description="Disordered" evidence="1">
    <location>
        <begin position="851"/>
        <end position="930"/>
    </location>
</feature>
<feature type="compositionally biased region" description="Basic and acidic residues" evidence="1">
    <location>
        <begin position="247"/>
        <end position="259"/>
    </location>
</feature>
<evidence type="ECO:0000313" key="2">
    <source>
        <dbReference type="EMBL" id="ETI21259.1"/>
    </source>
</evidence>